<keyword evidence="1" id="KW-1133">Transmembrane helix</keyword>
<accession>A0A6P1DWB9</accession>
<comment type="caution">
    <text evidence="2">The sequence shown here is derived from an EMBL/GenBank/DDBJ whole genome shotgun (WGS) entry which is preliminary data.</text>
</comment>
<dbReference type="EMBL" id="JAAIJR010000101">
    <property type="protein sequence ID" value="NEX22458.1"/>
    <property type="molecule type" value="Genomic_DNA"/>
</dbReference>
<gene>
    <name evidence="2" type="ORF">G3480_19465</name>
</gene>
<keyword evidence="3" id="KW-1185">Reference proteome</keyword>
<reference evidence="2 3" key="2">
    <citation type="submission" date="2020-02" db="EMBL/GenBank/DDBJ databases">
        <title>Genome sequences of Thiorhodococcus mannitoliphagus and Thiorhodococcus minor, purple sulfur photosynthetic bacteria in the gammaproteobacterial family, Chromatiaceae.</title>
        <authorList>
            <person name="Aviles F.A."/>
            <person name="Meyer T.E."/>
            <person name="Kyndt J.A."/>
        </authorList>
    </citation>
    <scope>NUCLEOTIDE SEQUENCE [LARGE SCALE GENOMIC DNA]</scope>
    <source>
        <strain evidence="2 3">DSM 18266</strain>
    </source>
</reference>
<protein>
    <submittedName>
        <fullName evidence="2">Uncharacterized protein</fullName>
    </submittedName>
</protein>
<evidence type="ECO:0000256" key="1">
    <source>
        <dbReference type="SAM" id="Phobius"/>
    </source>
</evidence>
<evidence type="ECO:0000313" key="3">
    <source>
        <dbReference type="Proteomes" id="UP000471640"/>
    </source>
</evidence>
<dbReference type="Proteomes" id="UP000471640">
    <property type="component" value="Unassembled WGS sequence"/>
</dbReference>
<organism evidence="2 3">
    <name type="scientific">Thiorhodococcus mannitoliphagus</name>
    <dbReference type="NCBI Taxonomy" id="329406"/>
    <lineage>
        <taxon>Bacteria</taxon>
        <taxon>Pseudomonadati</taxon>
        <taxon>Pseudomonadota</taxon>
        <taxon>Gammaproteobacteria</taxon>
        <taxon>Chromatiales</taxon>
        <taxon>Chromatiaceae</taxon>
        <taxon>Thiorhodococcus</taxon>
    </lineage>
</organism>
<keyword evidence="1" id="KW-0812">Transmembrane</keyword>
<dbReference type="AlphaFoldDB" id="A0A6P1DWB9"/>
<name>A0A6P1DWB9_9GAMM</name>
<evidence type="ECO:0000313" key="2">
    <source>
        <dbReference type="EMBL" id="NEX22458.1"/>
    </source>
</evidence>
<proteinExistence type="predicted"/>
<sequence length="71" mass="7951">MSKGELQMAGFSILVTLMTVLGIAYIFIAQPAYLRSDRDGVPYFTPEVENPMTNEPVDMGTLIRHYRGETP</sequence>
<keyword evidence="1" id="KW-0472">Membrane</keyword>
<reference evidence="3" key="1">
    <citation type="journal article" date="2020" name="Microbiol. Resour. Announc.">
        <title>Draft Genome Sequences of Thiorhodococcus mannitoliphagus and Thiorhodococcus minor, Purple Sulfur Photosynthetic Bacteria in the Gammaproteobacterial Family Chromatiaceae.</title>
        <authorList>
            <person name="Aviles F.A."/>
            <person name="Meyer T.E."/>
            <person name="Kyndt J.A."/>
        </authorList>
    </citation>
    <scope>NUCLEOTIDE SEQUENCE [LARGE SCALE GENOMIC DNA]</scope>
    <source>
        <strain evidence="3">DSM 18266</strain>
    </source>
</reference>
<feature type="transmembrane region" description="Helical" evidence="1">
    <location>
        <begin position="6"/>
        <end position="28"/>
    </location>
</feature>
<dbReference type="RefSeq" id="WP_164655552.1">
    <property type="nucleotide sequence ID" value="NZ_JAAIJR010000101.1"/>
</dbReference>